<dbReference type="InterPro" id="IPR035906">
    <property type="entry name" value="MetI-like_sf"/>
</dbReference>
<reference evidence="9" key="2">
    <citation type="submission" date="2021-04" db="EMBL/GenBank/DDBJ databases">
        <authorList>
            <person name="Gilroy R."/>
        </authorList>
    </citation>
    <scope>NUCLEOTIDE SEQUENCE</scope>
    <source>
        <strain evidence="9">CHK33-7979</strain>
    </source>
</reference>
<dbReference type="Pfam" id="PF00528">
    <property type="entry name" value="BPD_transp_1"/>
    <property type="match status" value="1"/>
</dbReference>
<feature type="transmembrane region" description="Helical" evidence="7">
    <location>
        <begin position="99"/>
        <end position="122"/>
    </location>
</feature>
<dbReference type="Pfam" id="PF19300">
    <property type="entry name" value="BPD_transp_1_N"/>
    <property type="match status" value="1"/>
</dbReference>
<proteinExistence type="inferred from homology"/>
<evidence type="ECO:0000256" key="2">
    <source>
        <dbReference type="ARBA" id="ARBA00022448"/>
    </source>
</evidence>
<keyword evidence="4 7" id="KW-0812">Transmembrane</keyword>
<evidence type="ECO:0000256" key="1">
    <source>
        <dbReference type="ARBA" id="ARBA00004651"/>
    </source>
</evidence>
<dbReference type="CDD" id="cd06261">
    <property type="entry name" value="TM_PBP2"/>
    <property type="match status" value="1"/>
</dbReference>
<dbReference type="Gene3D" id="1.10.3720.10">
    <property type="entry name" value="MetI-like"/>
    <property type="match status" value="1"/>
</dbReference>
<evidence type="ECO:0000256" key="6">
    <source>
        <dbReference type="ARBA" id="ARBA00023136"/>
    </source>
</evidence>
<comment type="similarity">
    <text evidence="7">Belongs to the binding-protein-dependent transport system permease family.</text>
</comment>
<reference evidence="9" key="1">
    <citation type="journal article" date="2021" name="PeerJ">
        <title>Extensive microbial diversity within the chicken gut microbiome revealed by metagenomics and culture.</title>
        <authorList>
            <person name="Gilroy R."/>
            <person name="Ravi A."/>
            <person name="Getino M."/>
            <person name="Pursley I."/>
            <person name="Horton D.L."/>
            <person name="Alikhan N.F."/>
            <person name="Baker D."/>
            <person name="Gharbi K."/>
            <person name="Hall N."/>
            <person name="Watson M."/>
            <person name="Adriaenssens E.M."/>
            <person name="Foster-Nyarko E."/>
            <person name="Jarju S."/>
            <person name="Secka A."/>
            <person name="Antonio M."/>
            <person name="Oren A."/>
            <person name="Chaudhuri R.R."/>
            <person name="La Ragione R."/>
            <person name="Hildebrand F."/>
            <person name="Pallen M.J."/>
        </authorList>
    </citation>
    <scope>NUCLEOTIDE SEQUENCE</scope>
    <source>
        <strain evidence="9">CHK33-7979</strain>
    </source>
</reference>
<evidence type="ECO:0000259" key="8">
    <source>
        <dbReference type="PROSITE" id="PS50928"/>
    </source>
</evidence>
<dbReference type="PANTHER" id="PTHR43163">
    <property type="entry name" value="DIPEPTIDE TRANSPORT SYSTEM PERMEASE PROTEIN DPPB-RELATED"/>
    <property type="match status" value="1"/>
</dbReference>
<name>A0A9D2CE92_9FIRM</name>
<feature type="transmembrane region" description="Helical" evidence="7">
    <location>
        <begin position="283"/>
        <end position="309"/>
    </location>
</feature>
<dbReference type="GO" id="GO:0005886">
    <property type="term" value="C:plasma membrane"/>
    <property type="evidence" value="ECO:0007669"/>
    <property type="project" value="UniProtKB-SubCell"/>
</dbReference>
<evidence type="ECO:0000256" key="7">
    <source>
        <dbReference type="RuleBase" id="RU363032"/>
    </source>
</evidence>
<keyword evidence="2 7" id="KW-0813">Transport</keyword>
<sequence length="318" mass="33811">MAQYIRRRLITAIPVFFGITMLVFLLVDLAPGDLTDLMGEGAASTVEQAAMEAAVGLDQPLPVRYLLWLAGLFRGDLGRSYHYGQDVSHLIVQRIGPSLLLTGTGVVLAVAIAVPLGVAAAWKPKGAWDRLAHLFTISGSAVPGFFLALVAIYLFSVRLGWLPSSGMYRSVGGGDMADLLRHLILPAGVVGVSNVGSILRQTQSACLEVLGEDYIITARAKGLREGVVVVRHALGSALIPVLTSILTHIPHIIGGSVVVERIFGWPGMGSLMFSAVSGRDYNVVMGGTVVMALAVLLTSLLLDVVYGLVDPRVRYGER</sequence>
<evidence type="ECO:0000313" key="10">
    <source>
        <dbReference type="Proteomes" id="UP000886824"/>
    </source>
</evidence>
<organism evidence="9 10">
    <name type="scientific">Candidatus Intestinimonas merdavium</name>
    <dbReference type="NCBI Taxonomy" id="2838622"/>
    <lineage>
        <taxon>Bacteria</taxon>
        <taxon>Bacillati</taxon>
        <taxon>Bacillota</taxon>
        <taxon>Clostridia</taxon>
        <taxon>Eubacteriales</taxon>
        <taxon>Intestinimonas</taxon>
    </lineage>
</organism>
<protein>
    <submittedName>
        <fullName evidence="9">ABC transporter permease</fullName>
    </submittedName>
</protein>
<dbReference type="EMBL" id="DXCX01000054">
    <property type="protein sequence ID" value="HIY73363.1"/>
    <property type="molecule type" value="Genomic_DNA"/>
</dbReference>
<dbReference type="InterPro" id="IPR000515">
    <property type="entry name" value="MetI-like"/>
</dbReference>
<comment type="subcellular location">
    <subcellularLocation>
        <location evidence="1 7">Cell membrane</location>
        <topology evidence="1 7">Multi-pass membrane protein</topology>
    </subcellularLocation>
</comment>
<dbReference type="SUPFAM" id="SSF161098">
    <property type="entry name" value="MetI-like"/>
    <property type="match status" value="1"/>
</dbReference>
<dbReference type="AlphaFoldDB" id="A0A9D2CE92"/>
<keyword evidence="6 7" id="KW-0472">Membrane</keyword>
<evidence type="ECO:0000256" key="5">
    <source>
        <dbReference type="ARBA" id="ARBA00022989"/>
    </source>
</evidence>
<evidence type="ECO:0000313" key="9">
    <source>
        <dbReference type="EMBL" id="HIY73363.1"/>
    </source>
</evidence>
<evidence type="ECO:0000256" key="4">
    <source>
        <dbReference type="ARBA" id="ARBA00022692"/>
    </source>
</evidence>
<dbReference type="InterPro" id="IPR045621">
    <property type="entry name" value="BPD_transp_1_N"/>
</dbReference>
<gene>
    <name evidence="9" type="ORF">H9826_05240</name>
</gene>
<comment type="caution">
    <text evidence="9">The sequence shown here is derived from an EMBL/GenBank/DDBJ whole genome shotgun (WGS) entry which is preliminary data.</text>
</comment>
<feature type="transmembrane region" description="Helical" evidence="7">
    <location>
        <begin position="134"/>
        <end position="155"/>
    </location>
</feature>
<evidence type="ECO:0000256" key="3">
    <source>
        <dbReference type="ARBA" id="ARBA00022475"/>
    </source>
</evidence>
<accession>A0A9D2CE92</accession>
<dbReference type="PANTHER" id="PTHR43163:SF9">
    <property type="entry name" value="ABC TRANSPORTER PERMEASE PROTEIN"/>
    <property type="match status" value="1"/>
</dbReference>
<feature type="transmembrane region" description="Helical" evidence="7">
    <location>
        <begin position="9"/>
        <end position="27"/>
    </location>
</feature>
<keyword evidence="3" id="KW-1003">Cell membrane</keyword>
<feature type="domain" description="ABC transmembrane type-1" evidence="8">
    <location>
        <begin position="95"/>
        <end position="302"/>
    </location>
</feature>
<dbReference type="Proteomes" id="UP000886824">
    <property type="component" value="Unassembled WGS sequence"/>
</dbReference>
<dbReference type="GO" id="GO:0055085">
    <property type="term" value="P:transmembrane transport"/>
    <property type="evidence" value="ECO:0007669"/>
    <property type="project" value="InterPro"/>
</dbReference>
<keyword evidence="5 7" id="KW-1133">Transmembrane helix</keyword>
<dbReference type="PROSITE" id="PS50928">
    <property type="entry name" value="ABC_TM1"/>
    <property type="match status" value="1"/>
</dbReference>